<evidence type="ECO:0000259" key="1">
    <source>
        <dbReference type="Pfam" id="PF14129"/>
    </source>
</evidence>
<dbReference type="RefSeq" id="WP_201922500.1">
    <property type="nucleotide sequence ID" value="NZ_JAERQG010000003.1"/>
</dbReference>
<evidence type="ECO:0000313" key="3">
    <source>
        <dbReference type="Proteomes" id="UP000642920"/>
    </source>
</evidence>
<evidence type="ECO:0000313" key="2">
    <source>
        <dbReference type="EMBL" id="MBL0766294.1"/>
    </source>
</evidence>
<accession>A0A937DKQ6</accession>
<proteinExistence type="predicted"/>
<sequence>MHKTLLFVFTILIIVSCSKKESVPNGIIPPEKMAQIIAEIYNAEYKVSHVGLKHDSTKVVFRHYELKIFEDFNVSDSIYKKSFAYYLENPNELESVYDIVIDSLSLQEQVREAENRKKKDRN</sequence>
<dbReference type="PROSITE" id="PS51257">
    <property type="entry name" value="PROKAR_LIPOPROTEIN"/>
    <property type="match status" value="1"/>
</dbReference>
<organism evidence="2 3">
    <name type="scientific">Marivirga atlantica</name>
    <dbReference type="NCBI Taxonomy" id="1548457"/>
    <lineage>
        <taxon>Bacteria</taxon>
        <taxon>Pseudomonadati</taxon>
        <taxon>Bacteroidota</taxon>
        <taxon>Cytophagia</taxon>
        <taxon>Cytophagales</taxon>
        <taxon>Marivirgaceae</taxon>
        <taxon>Marivirga</taxon>
    </lineage>
</organism>
<comment type="caution">
    <text evidence="2">The sequence shown here is derived from an EMBL/GenBank/DDBJ whole genome shotgun (WGS) entry which is preliminary data.</text>
</comment>
<protein>
    <submittedName>
        <fullName evidence="2">DUF4296 domain-containing protein</fullName>
    </submittedName>
</protein>
<gene>
    <name evidence="2" type="ORF">JKP34_13585</name>
</gene>
<feature type="domain" description="DUF4296" evidence="1">
    <location>
        <begin position="24"/>
        <end position="108"/>
    </location>
</feature>
<name>A0A937DKQ6_9BACT</name>
<dbReference type="EMBL" id="JAERQG010000003">
    <property type="protein sequence ID" value="MBL0766294.1"/>
    <property type="molecule type" value="Genomic_DNA"/>
</dbReference>
<dbReference type="Proteomes" id="UP000642920">
    <property type="component" value="Unassembled WGS sequence"/>
</dbReference>
<keyword evidence="3" id="KW-1185">Reference proteome</keyword>
<reference evidence="2" key="1">
    <citation type="submission" date="2021-01" db="EMBL/GenBank/DDBJ databases">
        <title>Marivirga sp. nov., isolated from intertidal surface sediments.</title>
        <authorList>
            <person name="Zhang M."/>
        </authorList>
    </citation>
    <scope>NUCLEOTIDE SEQUENCE</scope>
    <source>
        <strain evidence="2">SM1354</strain>
    </source>
</reference>
<dbReference type="InterPro" id="IPR025381">
    <property type="entry name" value="DUF4296"/>
</dbReference>
<dbReference type="Pfam" id="PF14129">
    <property type="entry name" value="DUF4296"/>
    <property type="match status" value="1"/>
</dbReference>
<dbReference type="AlphaFoldDB" id="A0A937DKQ6"/>